<dbReference type="InterPro" id="IPR009061">
    <property type="entry name" value="DNA-bd_dom_put_sf"/>
</dbReference>
<organism evidence="2">
    <name type="scientific">marine metagenome</name>
    <dbReference type="NCBI Taxonomy" id="408172"/>
    <lineage>
        <taxon>unclassified sequences</taxon>
        <taxon>metagenomes</taxon>
        <taxon>ecological metagenomes</taxon>
    </lineage>
</organism>
<reference evidence="2" key="1">
    <citation type="submission" date="2018-05" db="EMBL/GenBank/DDBJ databases">
        <authorList>
            <person name="Lanie J.A."/>
            <person name="Ng W.-L."/>
            <person name="Kazmierczak K.M."/>
            <person name="Andrzejewski T.M."/>
            <person name="Davidsen T.M."/>
            <person name="Wayne K.J."/>
            <person name="Tettelin H."/>
            <person name="Glass J.I."/>
            <person name="Rusch D."/>
            <person name="Podicherti R."/>
            <person name="Tsui H.-C.T."/>
            <person name="Winkler M.E."/>
        </authorList>
    </citation>
    <scope>NUCLEOTIDE SEQUENCE</scope>
</reference>
<evidence type="ECO:0000313" key="2">
    <source>
        <dbReference type="EMBL" id="SVD70489.1"/>
    </source>
</evidence>
<dbReference type="AlphaFoldDB" id="A0A382XI28"/>
<protein>
    <recommendedName>
        <fullName evidence="1">Helix-turn-helix domain-containing protein</fullName>
    </recommendedName>
</protein>
<proteinExistence type="predicted"/>
<dbReference type="SUPFAM" id="SSF46955">
    <property type="entry name" value="Putative DNA-binding domain"/>
    <property type="match status" value="1"/>
</dbReference>
<evidence type="ECO:0000259" key="1">
    <source>
        <dbReference type="Pfam" id="PF12728"/>
    </source>
</evidence>
<feature type="non-terminal residue" evidence="2">
    <location>
        <position position="45"/>
    </location>
</feature>
<dbReference type="Pfam" id="PF12728">
    <property type="entry name" value="HTH_17"/>
    <property type="match status" value="1"/>
</dbReference>
<gene>
    <name evidence="2" type="ORF">METZ01_LOCUS423343</name>
</gene>
<feature type="domain" description="Helix-turn-helix" evidence="1">
    <location>
        <begin position="12"/>
        <end position="39"/>
    </location>
</feature>
<name>A0A382XI28_9ZZZZ</name>
<dbReference type="InterPro" id="IPR041657">
    <property type="entry name" value="HTH_17"/>
</dbReference>
<sequence>MTEEVLCNEKLLYTKKEAAKALNVSERTVDRFINKGRLSRISGYG</sequence>
<dbReference type="EMBL" id="UINC01167795">
    <property type="protein sequence ID" value="SVD70489.1"/>
    <property type="molecule type" value="Genomic_DNA"/>
</dbReference>
<accession>A0A382XI28</accession>